<protein>
    <submittedName>
        <fullName evidence="2">Phosphotransferase</fullName>
    </submittedName>
</protein>
<keyword evidence="3" id="KW-1185">Reference proteome</keyword>
<comment type="caution">
    <text evidence="2">The sequence shown here is derived from an EMBL/GenBank/DDBJ whole genome shotgun (WGS) entry which is preliminary data.</text>
</comment>
<evidence type="ECO:0000313" key="2">
    <source>
        <dbReference type="EMBL" id="NHO64049.1"/>
    </source>
</evidence>
<dbReference type="PANTHER" id="PTHR11012:SF30">
    <property type="entry name" value="PROTEIN KINASE-LIKE DOMAIN-CONTAINING"/>
    <property type="match status" value="1"/>
</dbReference>
<evidence type="ECO:0000259" key="1">
    <source>
        <dbReference type="SMART" id="SM00587"/>
    </source>
</evidence>
<reference evidence="2" key="1">
    <citation type="submission" date="2020-03" db="EMBL/GenBank/DDBJ databases">
        <authorList>
            <person name="Guo F."/>
        </authorList>
    </citation>
    <scope>NUCLEOTIDE SEQUENCE</scope>
    <source>
        <strain evidence="2">JCM 30134</strain>
    </source>
</reference>
<dbReference type="SUPFAM" id="SSF56112">
    <property type="entry name" value="Protein kinase-like (PK-like)"/>
    <property type="match status" value="1"/>
</dbReference>
<feature type="domain" description="CHK kinase-like" evidence="1">
    <location>
        <begin position="117"/>
        <end position="295"/>
    </location>
</feature>
<accession>A0A9E5JPE0</accession>
<organism evidence="2 3">
    <name type="scientific">Pseudomaricurvus hydrocarbonicus</name>
    <dbReference type="NCBI Taxonomy" id="1470433"/>
    <lineage>
        <taxon>Bacteria</taxon>
        <taxon>Pseudomonadati</taxon>
        <taxon>Pseudomonadota</taxon>
        <taxon>Gammaproteobacteria</taxon>
        <taxon>Cellvibrionales</taxon>
        <taxon>Cellvibrionaceae</taxon>
        <taxon>Pseudomaricurvus</taxon>
    </lineage>
</organism>
<dbReference type="Pfam" id="PF02958">
    <property type="entry name" value="EcKL"/>
    <property type="match status" value="1"/>
</dbReference>
<dbReference type="SMART" id="SM00587">
    <property type="entry name" value="CHK"/>
    <property type="match status" value="1"/>
</dbReference>
<dbReference type="PANTHER" id="PTHR11012">
    <property type="entry name" value="PROTEIN KINASE-LIKE DOMAIN-CONTAINING"/>
    <property type="match status" value="1"/>
</dbReference>
<dbReference type="InterPro" id="IPR011009">
    <property type="entry name" value="Kinase-like_dom_sf"/>
</dbReference>
<dbReference type="Proteomes" id="UP000787472">
    <property type="component" value="Unassembled WGS sequence"/>
</dbReference>
<dbReference type="EMBL" id="JAAONZ010000001">
    <property type="protein sequence ID" value="NHO64049.1"/>
    <property type="molecule type" value="Genomic_DNA"/>
</dbReference>
<dbReference type="InterPro" id="IPR015897">
    <property type="entry name" value="CHK_kinase-like"/>
</dbReference>
<gene>
    <name evidence="2" type="ORF">G8770_00625</name>
</gene>
<name>A0A9E5JPE0_9GAMM</name>
<dbReference type="Gene3D" id="3.90.1200.10">
    <property type="match status" value="1"/>
</dbReference>
<dbReference type="RefSeq" id="WP_167180694.1">
    <property type="nucleotide sequence ID" value="NZ_JAAONZ010000001.1"/>
</dbReference>
<dbReference type="AlphaFoldDB" id="A0A9E5JPE0"/>
<dbReference type="InterPro" id="IPR004119">
    <property type="entry name" value="EcKL"/>
</dbReference>
<evidence type="ECO:0000313" key="3">
    <source>
        <dbReference type="Proteomes" id="UP000787472"/>
    </source>
</evidence>
<sequence>MDIQTLLKDLFNAHQASPCATLQELWSGYGRIVRFKLTDVQGNPCHPASVVVKLIQPPTESNHPRGWNTTRSHQRKLTSYQVEAHWYQHWANHCNNQCKVAHCYGVFEESASNKTCIILEDLDLSGFDLRADDLAQDIDTTLELCRASLRWLARFHASFLVSTGPQSPPAATPQNEEERNGLWPIGTYWHLDTRPDEWERMADSPLKQRARAIDQRLNSCSYTTLVHGDAKVANFCIDSSGTHVAAVDFQYVGYGCGMKDVVYLLGSCLSEHECEHYHQTLLNHYFQALRQAVASNPQLKDTHKDRLEREWRELFAFAWADFHRFILGWSPGHDKNNRFSQKMADEALHQLNYD</sequence>
<proteinExistence type="predicted"/>